<dbReference type="InterPro" id="IPR000397">
    <property type="entry name" value="Heat_shock_Hsp33"/>
</dbReference>
<dbReference type="AlphaFoldDB" id="A0A0D2L2H5"/>
<dbReference type="NCBIfam" id="NF001033">
    <property type="entry name" value="PRK00114.1"/>
    <property type="match status" value="1"/>
</dbReference>
<evidence type="ECO:0000256" key="4">
    <source>
        <dbReference type="ARBA" id="ARBA00023186"/>
    </source>
</evidence>
<dbReference type="OrthoDB" id="10264121at2759"/>
<dbReference type="PANTHER" id="PTHR30111:SF1">
    <property type="entry name" value="33 KDA CHAPERONIN"/>
    <property type="match status" value="1"/>
</dbReference>
<dbReference type="SUPFAM" id="SSF118352">
    <property type="entry name" value="HSP33 redox switch-like"/>
    <property type="match status" value="1"/>
</dbReference>
<dbReference type="Gene3D" id="3.55.30.10">
    <property type="entry name" value="Hsp33 domain"/>
    <property type="match status" value="1"/>
</dbReference>
<sequence length="312" mass="33052">MVRCSFSHKAVKQHELQAAAKEDVLLRSLSQLGEVAVLAVDGTNLVADAKRRHSTAPTATAALGRTLMGALLMASFRKDDEAVQVSFKGDGVLGGVFAIADTRGHVKGKVGNSNADPPLRPDGKLAVGDAVGEGVLSVVRSHPLQPQPYTGMVKIVSGEIAEDLATYMAESEQTNSALALGVAINRDCSVNAAGGYLVQVLPFCSEETLEQLEKNLSSLPSVTKLLQSGATPQDITDRILDGIGTAGAPLAITPKYGPCEADALKDRMKRAVASLGPKEVRSIIEEQGKIEVRCELCNEAYHFTEEEVLDYV</sequence>
<dbReference type="Pfam" id="PF01430">
    <property type="entry name" value="HSP33"/>
    <property type="match status" value="1"/>
</dbReference>
<keyword evidence="1" id="KW-0963">Cytoplasm</keyword>
<protein>
    <submittedName>
        <fullName evidence="6">Putative chaperonin</fullName>
    </submittedName>
</protein>
<dbReference type="CDD" id="cd00498">
    <property type="entry name" value="Hsp33"/>
    <property type="match status" value="1"/>
</dbReference>
<dbReference type="KEGG" id="mng:MNEG_6490"/>
<proteinExistence type="inferred from homology"/>
<evidence type="ECO:0000256" key="1">
    <source>
        <dbReference type="ARBA" id="ARBA00022490"/>
    </source>
</evidence>
<dbReference type="EMBL" id="KK101277">
    <property type="protein sequence ID" value="KIZ01469.1"/>
    <property type="molecule type" value="Genomic_DNA"/>
</dbReference>
<evidence type="ECO:0000256" key="5">
    <source>
        <dbReference type="ARBA" id="ARBA00023284"/>
    </source>
</evidence>
<keyword evidence="2" id="KW-0862">Zinc</keyword>
<dbReference type="GO" id="GO:0005737">
    <property type="term" value="C:cytoplasm"/>
    <property type="evidence" value="ECO:0007669"/>
    <property type="project" value="InterPro"/>
</dbReference>
<evidence type="ECO:0000313" key="7">
    <source>
        <dbReference type="Proteomes" id="UP000054498"/>
    </source>
</evidence>
<dbReference type="GeneID" id="25739366"/>
<dbReference type="InterPro" id="IPR016154">
    <property type="entry name" value="Heat_shock_Hsp33_C"/>
</dbReference>
<dbReference type="Gene3D" id="3.90.1280.10">
    <property type="entry name" value="HSP33 redox switch-like"/>
    <property type="match status" value="1"/>
</dbReference>
<dbReference type="PIRSF" id="PIRSF005261">
    <property type="entry name" value="Heat_shock_Hsp33"/>
    <property type="match status" value="1"/>
</dbReference>
<accession>A0A0D2L2H5</accession>
<organism evidence="6 7">
    <name type="scientific">Monoraphidium neglectum</name>
    <dbReference type="NCBI Taxonomy" id="145388"/>
    <lineage>
        <taxon>Eukaryota</taxon>
        <taxon>Viridiplantae</taxon>
        <taxon>Chlorophyta</taxon>
        <taxon>core chlorophytes</taxon>
        <taxon>Chlorophyceae</taxon>
        <taxon>CS clade</taxon>
        <taxon>Sphaeropleales</taxon>
        <taxon>Selenastraceae</taxon>
        <taxon>Monoraphidium</taxon>
    </lineage>
</organism>
<dbReference type="GO" id="GO:0051082">
    <property type="term" value="F:unfolded protein binding"/>
    <property type="evidence" value="ECO:0007669"/>
    <property type="project" value="InterPro"/>
</dbReference>
<evidence type="ECO:0000256" key="3">
    <source>
        <dbReference type="ARBA" id="ARBA00023157"/>
    </source>
</evidence>
<name>A0A0D2L2H5_9CHLO</name>
<keyword evidence="4" id="KW-0143">Chaperone</keyword>
<keyword evidence="7" id="KW-1185">Reference proteome</keyword>
<dbReference type="GO" id="GO:0042026">
    <property type="term" value="P:protein refolding"/>
    <property type="evidence" value="ECO:0007669"/>
    <property type="project" value="TreeGrafter"/>
</dbReference>
<dbReference type="STRING" id="145388.A0A0D2L2H5"/>
<reference evidence="6 7" key="1">
    <citation type="journal article" date="2013" name="BMC Genomics">
        <title>Reconstruction of the lipid metabolism for the microalga Monoraphidium neglectum from its genome sequence reveals characteristics suitable for biofuel production.</title>
        <authorList>
            <person name="Bogen C."/>
            <person name="Al-Dilaimi A."/>
            <person name="Albersmeier A."/>
            <person name="Wichmann J."/>
            <person name="Grundmann M."/>
            <person name="Rupp O."/>
            <person name="Lauersen K.J."/>
            <person name="Blifernez-Klassen O."/>
            <person name="Kalinowski J."/>
            <person name="Goesmann A."/>
            <person name="Mussgnug J.H."/>
            <person name="Kruse O."/>
        </authorList>
    </citation>
    <scope>NUCLEOTIDE SEQUENCE [LARGE SCALE GENOMIC DNA]</scope>
    <source>
        <strain evidence="6 7">SAG 48.87</strain>
    </source>
</reference>
<gene>
    <name evidence="6" type="ORF">MNEG_6490</name>
</gene>
<dbReference type="GO" id="GO:0044183">
    <property type="term" value="F:protein folding chaperone"/>
    <property type="evidence" value="ECO:0007669"/>
    <property type="project" value="TreeGrafter"/>
</dbReference>
<keyword evidence="3" id="KW-1015">Disulfide bond</keyword>
<dbReference type="RefSeq" id="XP_013900488.1">
    <property type="nucleotide sequence ID" value="XM_014045034.1"/>
</dbReference>
<evidence type="ECO:0000256" key="2">
    <source>
        <dbReference type="ARBA" id="ARBA00022833"/>
    </source>
</evidence>
<keyword evidence="5" id="KW-0676">Redox-active center</keyword>
<dbReference type="SUPFAM" id="SSF64397">
    <property type="entry name" value="Hsp33 domain"/>
    <property type="match status" value="1"/>
</dbReference>
<dbReference type="Proteomes" id="UP000054498">
    <property type="component" value="Unassembled WGS sequence"/>
</dbReference>
<dbReference type="PANTHER" id="PTHR30111">
    <property type="entry name" value="33 KDA CHAPERONIN"/>
    <property type="match status" value="1"/>
</dbReference>
<dbReference type="HAMAP" id="MF_00117">
    <property type="entry name" value="HslO"/>
    <property type="match status" value="1"/>
</dbReference>
<evidence type="ECO:0000313" key="6">
    <source>
        <dbReference type="EMBL" id="KIZ01469.1"/>
    </source>
</evidence>
<dbReference type="InterPro" id="IPR016153">
    <property type="entry name" value="Heat_shock_Hsp33_N"/>
</dbReference>